<proteinExistence type="predicted"/>
<comment type="caution">
    <text evidence="1">The sequence shown here is derived from an EMBL/GenBank/DDBJ whole genome shotgun (WGS) entry which is preliminary data.</text>
</comment>
<gene>
    <name evidence="1" type="ORF">ENF30_01465</name>
</gene>
<evidence type="ECO:0000313" key="1">
    <source>
        <dbReference type="EMBL" id="HDD35447.1"/>
    </source>
</evidence>
<protein>
    <submittedName>
        <fullName evidence="1">Uncharacterized protein</fullName>
    </submittedName>
</protein>
<accession>A0A7V0NEN4</accession>
<dbReference type="Proteomes" id="UP000885706">
    <property type="component" value="Unassembled WGS sequence"/>
</dbReference>
<dbReference type="EMBL" id="DQWQ01000067">
    <property type="protein sequence ID" value="HDD35447.1"/>
    <property type="molecule type" value="Genomic_DNA"/>
</dbReference>
<name>A0A7V0NEN4_DESA2</name>
<sequence>MVKSAILEEVIAFCLPQHLKALTKQGYTCYLPSELATLLIKQPQPEDLKKTHETKKIFEGRLVLQ</sequence>
<reference evidence="1" key="1">
    <citation type="journal article" date="2020" name="mSystems">
        <title>Genome- and Community-Level Interaction Insights into Carbon Utilization and Element Cycling Functions of Hydrothermarchaeota in Hydrothermal Sediment.</title>
        <authorList>
            <person name="Zhou Z."/>
            <person name="Liu Y."/>
            <person name="Xu W."/>
            <person name="Pan J."/>
            <person name="Luo Z.H."/>
            <person name="Li M."/>
        </authorList>
    </citation>
    <scope>NUCLEOTIDE SEQUENCE [LARGE SCALE GENOMIC DNA]</scope>
    <source>
        <strain evidence="1">HyVt-113</strain>
    </source>
</reference>
<dbReference type="AlphaFoldDB" id="A0A7V0NEN4"/>
<organism evidence="1">
    <name type="scientific">Desulfofervidus auxilii</name>
    <dbReference type="NCBI Taxonomy" id="1621989"/>
    <lineage>
        <taxon>Bacteria</taxon>
        <taxon>Pseudomonadati</taxon>
        <taxon>Thermodesulfobacteriota</taxon>
        <taxon>Candidatus Desulfofervidia</taxon>
        <taxon>Candidatus Desulfofervidales</taxon>
        <taxon>Candidatus Desulfofervidaceae</taxon>
        <taxon>Candidatus Desulfofervidus</taxon>
    </lineage>
</organism>